<dbReference type="AlphaFoldDB" id="A0AAU2W5F0"/>
<keyword evidence="3 4" id="KW-0413">Isomerase</keyword>
<dbReference type="GO" id="GO:0046417">
    <property type="term" value="P:chorismate metabolic process"/>
    <property type="evidence" value="ECO:0007669"/>
    <property type="project" value="TreeGrafter"/>
</dbReference>
<dbReference type="Pfam" id="PF07736">
    <property type="entry name" value="CM_1"/>
    <property type="match status" value="1"/>
</dbReference>
<evidence type="ECO:0000256" key="2">
    <source>
        <dbReference type="PIRSR" id="PIRSR005965-1"/>
    </source>
</evidence>
<feature type="binding site" evidence="2">
    <location>
        <position position="120"/>
    </location>
    <ligand>
        <name>prephenate</name>
        <dbReference type="ChEBI" id="CHEBI:29934"/>
    </ligand>
</feature>
<dbReference type="GO" id="GO:0004106">
    <property type="term" value="F:chorismate mutase activity"/>
    <property type="evidence" value="ECO:0007669"/>
    <property type="project" value="UniProtKB-UniRule"/>
</dbReference>
<dbReference type="GO" id="GO:0008652">
    <property type="term" value="P:amino acid biosynthetic process"/>
    <property type="evidence" value="ECO:0007669"/>
    <property type="project" value="UniProtKB-UniRule"/>
</dbReference>
<dbReference type="Gene3D" id="3.30.1330.40">
    <property type="entry name" value="RutC-like"/>
    <property type="match status" value="1"/>
</dbReference>
<evidence type="ECO:0000313" key="4">
    <source>
        <dbReference type="EMBL" id="WTW74257.1"/>
    </source>
</evidence>
<gene>
    <name evidence="4" type="primary">aroH</name>
    <name evidence="4" type="ORF">OG398_38960</name>
</gene>
<dbReference type="PIRSF" id="PIRSF005965">
    <property type="entry name" value="Chor_mut_AroH"/>
    <property type="match status" value="1"/>
</dbReference>
<name>A0AAU2W5F0_9ACTN</name>
<feature type="binding site" evidence="2">
    <location>
        <position position="20"/>
    </location>
    <ligand>
        <name>prephenate</name>
        <dbReference type="ChEBI" id="CHEBI:29934"/>
    </ligand>
</feature>
<dbReference type="PANTHER" id="PTHR21164:SF0">
    <property type="entry name" value="CHORISMATE MUTASE AROH"/>
    <property type="match status" value="1"/>
</dbReference>
<dbReference type="PANTHER" id="PTHR21164">
    <property type="entry name" value="CHORISMATE MUTASE"/>
    <property type="match status" value="1"/>
</dbReference>
<feature type="binding site" evidence="2">
    <location>
        <position position="102"/>
    </location>
    <ligand>
        <name>prephenate</name>
        <dbReference type="ChEBI" id="CHEBI:29934"/>
    </ligand>
</feature>
<keyword evidence="4" id="KW-0614">Plasmid</keyword>
<keyword evidence="2 3" id="KW-0057">Aromatic amino acid biosynthesis</keyword>
<dbReference type="RefSeq" id="WP_331724965.1">
    <property type="nucleotide sequence ID" value="NZ_CP108315.1"/>
</dbReference>
<dbReference type="InterPro" id="IPR035959">
    <property type="entry name" value="RutC-like_sf"/>
</dbReference>
<evidence type="ECO:0000256" key="1">
    <source>
        <dbReference type="NCBIfam" id="TIGR01796"/>
    </source>
</evidence>
<dbReference type="SUPFAM" id="SSF55298">
    <property type="entry name" value="YjgF-like"/>
    <property type="match status" value="1"/>
</dbReference>
<geneLocation type="plasmid" evidence="4">
    <name>unnamed2</name>
</geneLocation>
<dbReference type="PROSITE" id="PS51167">
    <property type="entry name" value="CHORISMATE_MUT_1"/>
    <property type="match status" value="1"/>
</dbReference>
<reference evidence="4" key="1">
    <citation type="submission" date="2022-10" db="EMBL/GenBank/DDBJ databases">
        <title>The complete genomes of actinobacterial strains from the NBC collection.</title>
        <authorList>
            <person name="Joergensen T.S."/>
            <person name="Alvarez Arevalo M."/>
            <person name="Sterndorff E.B."/>
            <person name="Faurdal D."/>
            <person name="Vuksanovic O."/>
            <person name="Mourched A.-S."/>
            <person name="Charusanti P."/>
            <person name="Shaw S."/>
            <person name="Blin K."/>
            <person name="Weber T."/>
        </authorList>
    </citation>
    <scope>NUCLEOTIDE SEQUENCE</scope>
    <source>
        <strain evidence="4">NBC_00008</strain>
        <plasmid evidence="4">unnamed2</plasmid>
    </source>
</reference>
<evidence type="ECO:0000256" key="3">
    <source>
        <dbReference type="PROSITE-ProRule" id="PRU00514"/>
    </source>
</evidence>
<dbReference type="InterPro" id="IPR008243">
    <property type="entry name" value="Chorismate_mutase_AroH"/>
</dbReference>
<dbReference type="NCBIfam" id="TIGR01796">
    <property type="entry name" value="CM_mono_aroH"/>
    <property type="match status" value="1"/>
</dbReference>
<comment type="catalytic activity">
    <reaction evidence="3">
        <text>chorismate = prephenate</text>
        <dbReference type="Rhea" id="RHEA:13897"/>
        <dbReference type="ChEBI" id="CHEBI:29748"/>
        <dbReference type="ChEBI" id="CHEBI:29934"/>
        <dbReference type="EC" id="5.4.99.5"/>
    </reaction>
</comment>
<organism evidence="4">
    <name type="scientific">Streptomyces sp. NBC_00008</name>
    <dbReference type="NCBI Taxonomy" id="2903610"/>
    <lineage>
        <taxon>Bacteria</taxon>
        <taxon>Bacillati</taxon>
        <taxon>Actinomycetota</taxon>
        <taxon>Actinomycetes</taxon>
        <taxon>Kitasatosporales</taxon>
        <taxon>Streptomycetaceae</taxon>
        <taxon>Streptomyces</taxon>
    </lineage>
</organism>
<keyword evidence="2 3" id="KW-0028">Amino-acid biosynthesis</keyword>
<accession>A0AAU2W5F0</accession>
<sequence>MTTPTSQVIEPAPLAVRAVRGATQVASDDPALIEAATSELLGEILRRNDLSDADLISIVFTTTHDLRSAFPAAAARKLGLTDVPLLCTAEIAVPGSLQRVVRILAHAHSPRPRDAIHHVYLGAAATLRPDLSAPPPGTDSPLTQGA</sequence>
<proteinExistence type="predicted"/>
<dbReference type="CDD" id="cd02185">
    <property type="entry name" value="AroH"/>
    <property type="match status" value="1"/>
</dbReference>
<dbReference type="EC" id="5.4.99.5" evidence="1 3"/>
<protein>
    <recommendedName>
        <fullName evidence="1 3">chorismate mutase</fullName>
        <ecNumber evidence="1 3">5.4.99.5</ecNumber>
    </recommendedName>
</protein>
<dbReference type="EMBL" id="CP108315">
    <property type="protein sequence ID" value="WTW74257.1"/>
    <property type="molecule type" value="Genomic_DNA"/>
</dbReference>
<dbReference type="GO" id="GO:0009073">
    <property type="term" value="P:aromatic amino acid family biosynthetic process"/>
    <property type="evidence" value="ECO:0007669"/>
    <property type="project" value="UniProtKB-UniRule"/>
</dbReference>